<evidence type="ECO:0000256" key="2">
    <source>
        <dbReference type="ARBA" id="ARBA00004948"/>
    </source>
</evidence>
<organism evidence="14 15">
    <name type="scientific">Arthrobacter deserti</name>
    <dbReference type="NCBI Taxonomy" id="1742687"/>
    <lineage>
        <taxon>Bacteria</taxon>
        <taxon>Bacillati</taxon>
        <taxon>Actinomycetota</taxon>
        <taxon>Actinomycetes</taxon>
        <taxon>Micrococcales</taxon>
        <taxon>Micrococcaceae</taxon>
        <taxon>Arthrobacter</taxon>
    </lineage>
</organism>
<evidence type="ECO:0000259" key="13">
    <source>
        <dbReference type="Pfam" id="PF09084"/>
    </source>
</evidence>
<dbReference type="PROSITE" id="PS51318">
    <property type="entry name" value="TAT"/>
    <property type="match status" value="1"/>
</dbReference>
<evidence type="ECO:0000256" key="9">
    <source>
        <dbReference type="ARBA" id="ARBA00023004"/>
    </source>
</evidence>
<dbReference type="Proteomes" id="UP000523795">
    <property type="component" value="Unassembled WGS sequence"/>
</dbReference>
<evidence type="ECO:0000313" key="15">
    <source>
        <dbReference type="Proteomes" id="UP000523795"/>
    </source>
</evidence>
<dbReference type="InterPro" id="IPR027939">
    <property type="entry name" value="NMT1/THI5"/>
</dbReference>
<evidence type="ECO:0000256" key="3">
    <source>
        <dbReference type="ARBA" id="ARBA00009406"/>
    </source>
</evidence>
<name>A0ABX1JRF8_9MICC</name>
<evidence type="ECO:0000256" key="10">
    <source>
        <dbReference type="ARBA" id="ARBA00033171"/>
    </source>
</evidence>
<proteinExistence type="inferred from homology"/>
<dbReference type="PANTHER" id="PTHR31528:SF1">
    <property type="entry name" value="4-AMINO-5-HYDROXYMETHYL-2-METHYLPYRIMIDINE PHOSPHATE SYNTHASE THI11-RELATED"/>
    <property type="match status" value="1"/>
</dbReference>
<accession>A0ABX1JRF8</accession>
<evidence type="ECO:0000256" key="8">
    <source>
        <dbReference type="ARBA" id="ARBA00022977"/>
    </source>
</evidence>
<keyword evidence="12" id="KW-0732">Signal</keyword>
<dbReference type="InterPro" id="IPR006311">
    <property type="entry name" value="TAT_signal"/>
</dbReference>
<keyword evidence="6" id="KW-0479">Metal-binding</keyword>
<comment type="pathway">
    <text evidence="2">Cofactor biosynthesis; thiamine diphosphate biosynthesis.</text>
</comment>
<evidence type="ECO:0000256" key="7">
    <source>
        <dbReference type="ARBA" id="ARBA00022898"/>
    </source>
</evidence>
<evidence type="ECO:0000256" key="4">
    <source>
        <dbReference type="ARBA" id="ARBA00011738"/>
    </source>
</evidence>
<keyword evidence="15" id="KW-1185">Reference proteome</keyword>
<comment type="similarity">
    <text evidence="3">Belongs to the NMT1/THI5 family.</text>
</comment>
<dbReference type="Pfam" id="PF09084">
    <property type="entry name" value="NMT1"/>
    <property type="match status" value="1"/>
</dbReference>
<feature type="domain" description="SsuA/THI5-like" evidence="13">
    <location>
        <begin position="62"/>
        <end position="179"/>
    </location>
</feature>
<gene>
    <name evidence="14" type="ORF">HER39_12235</name>
</gene>
<evidence type="ECO:0000256" key="1">
    <source>
        <dbReference type="ARBA" id="ARBA00003469"/>
    </source>
</evidence>
<dbReference type="PANTHER" id="PTHR31528">
    <property type="entry name" value="4-AMINO-5-HYDROXYMETHYL-2-METHYLPYRIMIDINE PHOSPHATE SYNTHASE THI11-RELATED"/>
    <property type="match status" value="1"/>
</dbReference>
<feature type="non-terminal residue" evidence="14">
    <location>
        <position position="179"/>
    </location>
</feature>
<keyword evidence="9" id="KW-0408">Iron</keyword>
<comment type="function">
    <text evidence="1">Responsible for the formation of the pyrimidine heterocycle in the thiamine biosynthesis pathway. Catalyzes the formation of hydroxymethylpyrimidine phosphate (HMP-P) from histidine and pyridoxal phosphate (PLP). The protein uses PLP and the active site histidine to form HMP-P, generating an inactive enzyme. The enzyme can only undergo a single turnover, which suggests it is a suicide enzyme.</text>
</comment>
<evidence type="ECO:0000313" key="14">
    <source>
        <dbReference type="EMBL" id="NKX51321.1"/>
    </source>
</evidence>
<dbReference type="SUPFAM" id="SSF53850">
    <property type="entry name" value="Periplasmic binding protein-like II"/>
    <property type="match status" value="1"/>
</dbReference>
<evidence type="ECO:0000256" key="5">
    <source>
        <dbReference type="ARBA" id="ARBA00022679"/>
    </source>
</evidence>
<keyword evidence="5" id="KW-0808">Transferase</keyword>
<sequence length="179" mass="17919">MSVSSRATLRRPALRLSLAATAAAPVLALAGCGAGSQAAAPSASAGEPDHGQLDMNLSWIKNAEFAGEYFADSKGYFADAGFSEVNLIAGGPGGTSTETMVLSGGALVGTSGPLGGAPVIAEDDAPLKIIGTKYQKNPFTVVTLAEDPIESPGDLAGKKIGVQAGVNETLFEALLEVNG</sequence>
<keyword evidence="7" id="KW-0663">Pyridoxal phosphate</keyword>
<feature type="chain" id="PRO_5046915156" description="Thiamine pyrimidine synthase" evidence="12">
    <location>
        <begin position="23"/>
        <end position="179"/>
    </location>
</feature>
<comment type="caution">
    <text evidence="14">The sequence shown here is derived from an EMBL/GenBank/DDBJ whole genome shotgun (WGS) entry which is preliminary data.</text>
</comment>
<dbReference type="InterPro" id="IPR015168">
    <property type="entry name" value="SsuA/THI5"/>
</dbReference>
<evidence type="ECO:0000256" key="11">
    <source>
        <dbReference type="ARBA" id="ARBA00048179"/>
    </source>
</evidence>
<keyword evidence="8" id="KW-0784">Thiamine biosynthesis</keyword>
<dbReference type="PROSITE" id="PS51257">
    <property type="entry name" value="PROKAR_LIPOPROTEIN"/>
    <property type="match status" value="1"/>
</dbReference>
<protein>
    <recommendedName>
        <fullName evidence="10">Thiamine pyrimidine synthase</fullName>
    </recommendedName>
</protein>
<evidence type="ECO:0000256" key="6">
    <source>
        <dbReference type="ARBA" id="ARBA00022723"/>
    </source>
</evidence>
<comment type="subunit">
    <text evidence="4">Homodimer.</text>
</comment>
<feature type="signal peptide" evidence="12">
    <location>
        <begin position="1"/>
        <end position="22"/>
    </location>
</feature>
<comment type="catalytic activity">
    <reaction evidence="11">
        <text>N(6)-(pyridoxal phosphate)-L-lysyl-[4-amino-5-hydroxymethyl-2-methylpyrimidine phosphate synthase] + L-histidyl-[4-amino-5-hydroxymethyl-2-methylpyrimidine phosphate synthase] + 2 Fe(3+) + 4 H2O = L-lysyl-[4-amino-5-hydroxymethyl-2-methylpyrimidine phosphate synthase] + (2S)-2-amino-5-hydroxy-4-oxopentanoyl-[4-amino-5-hydroxymethyl-2-methylpyrimidine phosphate synthase] + 4-amino-2-methyl-5-(phosphooxymethyl)pyrimidine + 3-oxopropanoate + 2 Fe(2+) + 2 H(+)</text>
        <dbReference type="Rhea" id="RHEA:65756"/>
        <dbReference type="Rhea" id="RHEA-COMP:16892"/>
        <dbReference type="Rhea" id="RHEA-COMP:16893"/>
        <dbReference type="Rhea" id="RHEA-COMP:16894"/>
        <dbReference type="Rhea" id="RHEA-COMP:16895"/>
        <dbReference type="ChEBI" id="CHEBI:15377"/>
        <dbReference type="ChEBI" id="CHEBI:15378"/>
        <dbReference type="ChEBI" id="CHEBI:29033"/>
        <dbReference type="ChEBI" id="CHEBI:29034"/>
        <dbReference type="ChEBI" id="CHEBI:29969"/>
        <dbReference type="ChEBI" id="CHEBI:29979"/>
        <dbReference type="ChEBI" id="CHEBI:33190"/>
        <dbReference type="ChEBI" id="CHEBI:58354"/>
        <dbReference type="ChEBI" id="CHEBI:143915"/>
        <dbReference type="ChEBI" id="CHEBI:157692"/>
    </reaction>
    <physiologicalReaction direction="left-to-right" evidence="11">
        <dbReference type="Rhea" id="RHEA:65757"/>
    </physiologicalReaction>
</comment>
<evidence type="ECO:0000256" key="12">
    <source>
        <dbReference type="SAM" id="SignalP"/>
    </source>
</evidence>
<dbReference type="EMBL" id="JAAZSR010000208">
    <property type="protein sequence ID" value="NKX51321.1"/>
    <property type="molecule type" value="Genomic_DNA"/>
</dbReference>
<reference evidence="14 15" key="1">
    <citation type="submission" date="2020-04" db="EMBL/GenBank/DDBJ databases">
        <authorList>
            <person name="Liu S."/>
        </authorList>
    </citation>
    <scope>NUCLEOTIDE SEQUENCE [LARGE SCALE GENOMIC DNA]</scope>
    <source>
        <strain evidence="14 15">CGMCC 1.15091</strain>
    </source>
</reference>
<dbReference type="Gene3D" id="3.40.190.10">
    <property type="entry name" value="Periplasmic binding protein-like II"/>
    <property type="match status" value="1"/>
</dbReference>